<name>A0A2P4UB21_9ACTN</name>
<dbReference type="PANTHER" id="PTHR36151:SF3">
    <property type="entry name" value="ER-BOUND OXYGENASE MPAB_MPAB'_RUBBER OXYGENASE CATALYTIC DOMAIN-CONTAINING PROTEIN"/>
    <property type="match status" value="1"/>
</dbReference>
<organism evidence="2 3">
    <name type="scientific">Actinomadura rubteroloni</name>
    <dbReference type="NCBI Taxonomy" id="1926885"/>
    <lineage>
        <taxon>Bacteria</taxon>
        <taxon>Bacillati</taxon>
        <taxon>Actinomycetota</taxon>
        <taxon>Actinomycetes</taxon>
        <taxon>Streptosporangiales</taxon>
        <taxon>Thermomonosporaceae</taxon>
        <taxon>Actinomadura</taxon>
    </lineage>
</organism>
<dbReference type="AlphaFoldDB" id="A0A2P4UB21"/>
<evidence type="ECO:0000313" key="2">
    <source>
        <dbReference type="EMBL" id="POM22238.1"/>
    </source>
</evidence>
<dbReference type="RefSeq" id="WP_103566671.1">
    <property type="nucleotide sequence ID" value="NZ_MTBP01000006.1"/>
</dbReference>
<dbReference type="EMBL" id="MTBP01000006">
    <property type="protein sequence ID" value="POM22238.1"/>
    <property type="molecule type" value="Genomic_DNA"/>
</dbReference>
<dbReference type="Proteomes" id="UP000242367">
    <property type="component" value="Unassembled WGS sequence"/>
</dbReference>
<protein>
    <recommendedName>
        <fullName evidence="1">ER-bound oxygenase mpaB/mpaB'/Rubber oxygenase catalytic domain-containing protein</fullName>
    </recommendedName>
</protein>
<proteinExistence type="predicted"/>
<feature type="domain" description="ER-bound oxygenase mpaB/mpaB'/Rubber oxygenase catalytic" evidence="1">
    <location>
        <begin position="13"/>
        <end position="228"/>
    </location>
</feature>
<evidence type="ECO:0000313" key="3">
    <source>
        <dbReference type="Proteomes" id="UP000242367"/>
    </source>
</evidence>
<dbReference type="Pfam" id="PF09995">
    <property type="entry name" value="MPAB_Lcp_cat"/>
    <property type="match status" value="1"/>
</dbReference>
<gene>
    <name evidence="2" type="ORF">BTM25_56500</name>
</gene>
<accession>A0A2P4UB21</accession>
<comment type="caution">
    <text evidence="2">The sequence shown here is derived from an EMBL/GenBank/DDBJ whole genome shotgun (WGS) entry which is preliminary data.</text>
</comment>
<dbReference type="PANTHER" id="PTHR36151">
    <property type="entry name" value="BLR2777 PROTEIN"/>
    <property type="match status" value="1"/>
</dbReference>
<sequence length="273" mass="30364">MTAPVPDRAVLRRLAAEPAVMLAAGRALLLQVAHPAVARGVAEHSDMRDRPLDRLFGTLDFLAIVAFGEQDEAERLGRGIRRLHERVTGPGYSGNDPDLQVWVNATLTDAALYVHEEILGSPGGDLSGAYVEQARYVADVLGCPPGAQPADLPAFRAYMDRMIGSLEVTDDGRAVARAVLRARKLWWLWPGLWLFRFITTGVLPPRVREQYGLPWGPRRERFLWFLLRTGAFFYRLVPGPLRRAGAPLALWRARRRMARRARRSADAAARAAA</sequence>
<dbReference type="GO" id="GO:0016491">
    <property type="term" value="F:oxidoreductase activity"/>
    <property type="evidence" value="ECO:0007669"/>
    <property type="project" value="InterPro"/>
</dbReference>
<dbReference type="InterPro" id="IPR018713">
    <property type="entry name" value="MPAB/Lcp_cat_dom"/>
</dbReference>
<keyword evidence="3" id="KW-1185">Reference proteome</keyword>
<evidence type="ECO:0000259" key="1">
    <source>
        <dbReference type="Pfam" id="PF09995"/>
    </source>
</evidence>
<reference evidence="2 3" key="1">
    <citation type="journal article" date="2017" name="Chemistry">
        <title>Isolation, Biosynthesis and Chemical Modifications of Rubterolones A-F: Rare Tropolone Alkaloids from Actinomadura sp. 5-2.</title>
        <authorList>
            <person name="Guo H."/>
            <person name="Benndorf R."/>
            <person name="Leichnitz D."/>
            <person name="Klassen J.L."/>
            <person name="Vollmers J."/>
            <person name="Gorls H."/>
            <person name="Steinacker M."/>
            <person name="Weigel C."/>
            <person name="Dahse H.M."/>
            <person name="Kaster A.K."/>
            <person name="de Beer Z.W."/>
            <person name="Poulsen M."/>
            <person name="Beemelmanns C."/>
        </authorList>
    </citation>
    <scope>NUCLEOTIDE SEQUENCE [LARGE SCALE GENOMIC DNA]</scope>
    <source>
        <strain evidence="2 3">5-2</strain>
    </source>
</reference>